<dbReference type="EMBL" id="RCHS01000399">
    <property type="protein sequence ID" value="RMX59095.1"/>
    <property type="molecule type" value="Genomic_DNA"/>
</dbReference>
<feature type="region of interest" description="Disordered" evidence="1">
    <location>
        <begin position="97"/>
        <end position="239"/>
    </location>
</feature>
<evidence type="ECO:0000313" key="2">
    <source>
        <dbReference type="EMBL" id="RMX59095.1"/>
    </source>
</evidence>
<sequence>MQTNHRGVATKEPKVTVERIGPQTSITKGPYIHRATSEISQKTQIPPLQKGRGKELSTIVNGLANLETVQISNFESSVERIKQLLSFKILCFKAGGKKMPGRDGSGETDTTSSGVGGSLGGSGVASVRGSAQLGFKGTRNSRGVHGRDSRGAGGFCRDGRGHGRGGLGREANLVTGGPGPGEEDSGDFATPGARKIPETMPKEVPGTSEVSEKSQVQPRHFPDRKDTGAGRPVQRSTAL</sequence>
<gene>
    <name evidence="2" type="ORF">pdam_00009762</name>
</gene>
<accession>A0A3M6UZK2</accession>
<evidence type="ECO:0000256" key="1">
    <source>
        <dbReference type="SAM" id="MobiDB-lite"/>
    </source>
</evidence>
<feature type="compositionally biased region" description="Gly residues" evidence="1">
    <location>
        <begin position="114"/>
        <end position="123"/>
    </location>
</feature>
<reference evidence="2 3" key="1">
    <citation type="journal article" date="2018" name="Sci. Rep.">
        <title>Comparative analysis of the Pocillopora damicornis genome highlights role of immune system in coral evolution.</title>
        <authorList>
            <person name="Cunning R."/>
            <person name="Bay R.A."/>
            <person name="Gillette P."/>
            <person name="Baker A.C."/>
            <person name="Traylor-Knowles N."/>
        </authorList>
    </citation>
    <scope>NUCLEOTIDE SEQUENCE [LARGE SCALE GENOMIC DNA]</scope>
    <source>
        <strain evidence="2">RSMAS</strain>
        <tissue evidence="2">Whole animal</tissue>
    </source>
</reference>
<evidence type="ECO:0000313" key="3">
    <source>
        <dbReference type="Proteomes" id="UP000275408"/>
    </source>
</evidence>
<dbReference type="AlphaFoldDB" id="A0A3M6UZK2"/>
<keyword evidence="3" id="KW-1185">Reference proteome</keyword>
<organism evidence="2 3">
    <name type="scientific">Pocillopora damicornis</name>
    <name type="common">Cauliflower coral</name>
    <name type="synonym">Millepora damicornis</name>
    <dbReference type="NCBI Taxonomy" id="46731"/>
    <lineage>
        <taxon>Eukaryota</taxon>
        <taxon>Metazoa</taxon>
        <taxon>Cnidaria</taxon>
        <taxon>Anthozoa</taxon>
        <taxon>Hexacorallia</taxon>
        <taxon>Scleractinia</taxon>
        <taxon>Astrocoeniina</taxon>
        <taxon>Pocilloporidae</taxon>
        <taxon>Pocillopora</taxon>
    </lineage>
</organism>
<protein>
    <submittedName>
        <fullName evidence="2">Uncharacterized protein</fullName>
    </submittedName>
</protein>
<name>A0A3M6UZK2_POCDA</name>
<proteinExistence type="predicted"/>
<dbReference type="Proteomes" id="UP000275408">
    <property type="component" value="Unassembled WGS sequence"/>
</dbReference>
<comment type="caution">
    <text evidence="2">The sequence shown here is derived from an EMBL/GenBank/DDBJ whole genome shotgun (WGS) entry which is preliminary data.</text>
</comment>